<sequence>MRITKDAVMHLRSERARTQATIEVMYQTPTMRETVEVTTTIWIDTFNVISFTIPFSFHFYKFVCWNAKDIRDKTRRLCLYFKLN</sequence>
<dbReference type="AlphaFoldDB" id="F6XC32"/>
<protein>
    <submittedName>
        <fullName evidence="1">Uncharacterized protein</fullName>
    </submittedName>
</protein>
<reference evidence="1" key="3">
    <citation type="submission" date="2025-08" db="UniProtKB">
        <authorList>
            <consortium name="Ensembl"/>
        </authorList>
    </citation>
    <scope>IDENTIFICATION</scope>
</reference>
<keyword evidence="2" id="KW-1185">Reference proteome</keyword>
<name>F6XC32_CIOIN</name>
<accession>F6XC32</accession>
<evidence type="ECO:0000313" key="1">
    <source>
        <dbReference type="Ensembl" id="ENSCINP00000023738.2"/>
    </source>
</evidence>
<dbReference type="EMBL" id="EAAA01000259">
    <property type="status" value="NOT_ANNOTATED_CDS"/>
    <property type="molecule type" value="Genomic_DNA"/>
</dbReference>
<dbReference type="HOGENOM" id="CLU_2526775_0_0_1"/>
<dbReference type="Proteomes" id="UP000008144">
    <property type="component" value="Chromosome 1"/>
</dbReference>
<reference evidence="1" key="2">
    <citation type="journal article" date="2008" name="Genome Biol.">
        <title>Improved genome assembly and evidence-based global gene model set for the chordate Ciona intestinalis: new insight into intron and operon populations.</title>
        <authorList>
            <person name="Satou Y."/>
            <person name="Mineta K."/>
            <person name="Ogasawara M."/>
            <person name="Sasakura Y."/>
            <person name="Shoguchi E."/>
            <person name="Ueno K."/>
            <person name="Yamada L."/>
            <person name="Matsumoto J."/>
            <person name="Wasserscheid J."/>
            <person name="Dewar K."/>
            <person name="Wiley G.B."/>
            <person name="Macmil S.L."/>
            <person name="Roe B.A."/>
            <person name="Zeller R.W."/>
            <person name="Hastings K.E."/>
            <person name="Lemaire P."/>
            <person name="Lindquist E."/>
            <person name="Endo T."/>
            <person name="Hotta K."/>
            <person name="Inaba K."/>
        </authorList>
    </citation>
    <scope>NUCLEOTIDE SEQUENCE [LARGE SCALE GENOMIC DNA]</scope>
    <source>
        <strain evidence="1">wild type</strain>
    </source>
</reference>
<reference evidence="2" key="1">
    <citation type="journal article" date="2002" name="Science">
        <title>The draft genome of Ciona intestinalis: insights into chordate and vertebrate origins.</title>
        <authorList>
            <person name="Dehal P."/>
            <person name="Satou Y."/>
            <person name="Campbell R.K."/>
            <person name="Chapman J."/>
            <person name="Degnan B."/>
            <person name="De Tomaso A."/>
            <person name="Davidson B."/>
            <person name="Di Gregorio A."/>
            <person name="Gelpke M."/>
            <person name="Goodstein D.M."/>
            <person name="Harafuji N."/>
            <person name="Hastings K.E."/>
            <person name="Ho I."/>
            <person name="Hotta K."/>
            <person name="Huang W."/>
            <person name="Kawashima T."/>
            <person name="Lemaire P."/>
            <person name="Martinez D."/>
            <person name="Meinertzhagen I.A."/>
            <person name="Necula S."/>
            <person name="Nonaka M."/>
            <person name="Putnam N."/>
            <person name="Rash S."/>
            <person name="Saiga H."/>
            <person name="Satake M."/>
            <person name="Terry A."/>
            <person name="Yamada L."/>
            <person name="Wang H.G."/>
            <person name="Awazu S."/>
            <person name="Azumi K."/>
            <person name="Boore J."/>
            <person name="Branno M."/>
            <person name="Chin-Bow S."/>
            <person name="DeSantis R."/>
            <person name="Doyle S."/>
            <person name="Francino P."/>
            <person name="Keys D.N."/>
            <person name="Haga S."/>
            <person name="Hayashi H."/>
            <person name="Hino K."/>
            <person name="Imai K.S."/>
            <person name="Inaba K."/>
            <person name="Kano S."/>
            <person name="Kobayashi K."/>
            <person name="Kobayashi M."/>
            <person name="Lee B.I."/>
            <person name="Makabe K.W."/>
            <person name="Manohar C."/>
            <person name="Matassi G."/>
            <person name="Medina M."/>
            <person name="Mochizuki Y."/>
            <person name="Mount S."/>
            <person name="Morishita T."/>
            <person name="Miura S."/>
            <person name="Nakayama A."/>
            <person name="Nishizaka S."/>
            <person name="Nomoto H."/>
            <person name="Ohta F."/>
            <person name="Oishi K."/>
            <person name="Rigoutsos I."/>
            <person name="Sano M."/>
            <person name="Sasaki A."/>
            <person name="Sasakura Y."/>
            <person name="Shoguchi E."/>
            <person name="Shin-i T."/>
            <person name="Spagnuolo A."/>
            <person name="Stainier D."/>
            <person name="Suzuki M.M."/>
            <person name="Tassy O."/>
            <person name="Takatori N."/>
            <person name="Tokuoka M."/>
            <person name="Yagi K."/>
            <person name="Yoshizaki F."/>
            <person name="Wada S."/>
            <person name="Zhang C."/>
            <person name="Hyatt P.D."/>
            <person name="Larimer F."/>
            <person name="Detter C."/>
            <person name="Doggett N."/>
            <person name="Glavina T."/>
            <person name="Hawkins T."/>
            <person name="Richardson P."/>
            <person name="Lucas S."/>
            <person name="Kohara Y."/>
            <person name="Levine M."/>
            <person name="Satoh N."/>
            <person name="Rokhsar D.S."/>
        </authorList>
    </citation>
    <scope>NUCLEOTIDE SEQUENCE [LARGE SCALE GENOMIC DNA]</scope>
</reference>
<dbReference type="InParanoid" id="F6XC32"/>
<dbReference type="Ensembl" id="ENSCINT00000023984.2">
    <property type="protein sequence ID" value="ENSCINP00000023738.2"/>
    <property type="gene ID" value="ENSCING00000012791.2"/>
</dbReference>
<evidence type="ECO:0000313" key="2">
    <source>
        <dbReference type="Proteomes" id="UP000008144"/>
    </source>
</evidence>
<proteinExistence type="predicted"/>
<organism evidence="1 2">
    <name type="scientific">Ciona intestinalis</name>
    <name type="common">Transparent sea squirt</name>
    <name type="synonym">Ascidia intestinalis</name>
    <dbReference type="NCBI Taxonomy" id="7719"/>
    <lineage>
        <taxon>Eukaryota</taxon>
        <taxon>Metazoa</taxon>
        <taxon>Chordata</taxon>
        <taxon>Tunicata</taxon>
        <taxon>Ascidiacea</taxon>
        <taxon>Phlebobranchia</taxon>
        <taxon>Cionidae</taxon>
        <taxon>Ciona</taxon>
    </lineage>
</organism>
<reference evidence="1" key="4">
    <citation type="submission" date="2025-09" db="UniProtKB">
        <authorList>
            <consortium name="Ensembl"/>
        </authorList>
    </citation>
    <scope>IDENTIFICATION</scope>
</reference>